<protein>
    <recommendedName>
        <fullName evidence="1">Transcription regulator TrmB N-terminal domain-containing protein</fullName>
    </recommendedName>
</protein>
<dbReference type="RefSeq" id="WP_023909766.1">
    <property type="nucleotide sequence ID" value="NZ_NQBG01000094.1"/>
</dbReference>
<accession>A0AAE5N4Y7</accession>
<feature type="domain" description="Transcription regulator TrmB N-terminal" evidence="1">
    <location>
        <begin position="11"/>
        <end position="56"/>
    </location>
</feature>
<evidence type="ECO:0000313" key="2">
    <source>
        <dbReference type="EMBL" id="OYG92277.1"/>
    </source>
</evidence>
<name>A0AAE5N4Y7_SHISO</name>
<dbReference type="Gene3D" id="1.10.10.10">
    <property type="entry name" value="Winged helix-like DNA-binding domain superfamily/Winged helix DNA-binding domain"/>
    <property type="match status" value="1"/>
</dbReference>
<reference evidence="2 3" key="1">
    <citation type="submission" date="2017-08" db="EMBL/GenBank/DDBJ databases">
        <authorList>
            <person name="Fouts D."/>
            <person name="Sutton G."/>
            <person name="Nguyen K."/>
            <person name="Thamlikitkul V."/>
        </authorList>
    </citation>
    <scope>NUCLEOTIDE SEQUENCE [LARGE SCALE GENOMIC DNA]</scope>
    <source>
        <strain evidence="2 3">ECH+15</strain>
    </source>
</reference>
<gene>
    <name evidence="2" type="ORF">CI727_15325</name>
</gene>
<sequence length="70" mass="8102">MHSSNQQAAIQHLLENGEATFRELADALGVTNKKIQNLLQNIQRYGQLVREGKKYRLVPNWQEKSALQKR</sequence>
<dbReference type="InterPro" id="IPR036390">
    <property type="entry name" value="WH_DNA-bd_sf"/>
</dbReference>
<dbReference type="AlphaFoldDB" id="A0AAE5N4Y7"/>
<organism evidence="2 3">
    <name type="scientific">Shigella sonnei</name>
    <dbReference type="NCBI Taxonomy" id="624"/>
    <lineage>
        <taxon>Bacteria</taxon>
        <taxon>Pseudomonadati</taxon>
        <taxon>Pseudomonadota</taxon>
        <taxon>Gammaproteobacteria</taxon>
        <taxon>Enterobacterales</taxon>
        <taxon>Enterobacteriaceae</taxon>
        <taxon>Shigella</taxon>
    </lineage>
</organism>
<dbReference type="InterPro" id="IPR036388">
    <property type="entry name" value="WH-like_DNA-bd_sf"/>
</dbReference>
<evidence type="ECO:0000259" key="1">
    <source>
        <dbReference type="Pfam" id="PF01978"/>
    </source>
</evidence>
<dbReference type="EMBL" id="NQBG01000094">
    <property type="protein sequence ID" value="OYG92277.1"/>
    <property type="molecule type" value="Genomic_DNA"/>
</dbReference>
<proteinExistence type="predicted"/>
<dbReference type="Pfam" id="PF01978">
    <property type="entry name" value="TrmB"/>
    <property type="match status" value="1"/>
</dbReference>
<evidence type="ECO:0000313" key="3">
    <source>
        <dbReference type="Proteomes" id="UP000215313"/>
    </source>
</evidence>
<dbReference type="InterPro" id="IPR002831">
    <property type="entry name" value="Tscrpt_reg_TrmB_N"/>
</dbReference>
<dbReference type="SUPFAM" id="SSF46785">
    <property type="entry name" value="Winged helix' DNA-binding domain"/>
    <property type="match status" value="1"/>
</dbReference>
<dbReference type="Proteomes" id="UP000215313">
    <property type="component" value="Unassembled WGS sequence"/>
</dbReference>
<comment type="caution">
    <text evidence="2">The sequence shown here is derived from an EMBL/GenBank/DDBJ whole genome shotgun (WGS) entry which is preliminary data.</text>
</comment>